<evidence type="ECO:0000256" key="3">
    <source>
        <dbReference type="SAM" id="SignalP"/>
    </source>
</evidence>
<keyword evidence="3" id="KW-0732">Signal</keyword>
<dbReference type="EMBL" id="JAAIVJ010000004">
    <property type="protein sequence ID" value="NEY90469.1"/>
    <property type="molecule type" value="Genomic_DNA"/>
</dbReference>
<accession>A0A6M0QSI6</accession>
<proteinExistence type="predicted"/>
<keyword evidence="1 5" id="KW-0808">Transferase</keyword>
<dbReference type="InterPro" id="IPR016181">
    <property type="entry name" value="Acyl_CoA_acyltransferase"/>
</dbReference>
<organism evidence="5 6">
    <name type="scientific">Tabrizicola oligotrophica</name>
    <dbReference type="NCBI Taxonomy" id="2710650"/>
    <lineage>
        <taxon>Bacteria</taxon>
        <taxon>Pseudomonadati</taxon>
        <taxon>Pseudomonadota</taxon>
        <taxon>Alphaproteobacteria</taxon>
        <taxon>Rhodobacterales</taxon>
        <taxon>Paracoccaceae</taxon>
        <taxon>Tabrizicola</taxon>
    </lineage>
</organism>
<keyword evidence="2" id="KW-0012">Acyltransferase</keyword>
<dbReference type="Proteomes" id="UP000477782">
    <property type="component" value="Unassembled WGS sequence"/>
</dbReference>
<comment type="caution">
    <text evidence="5">The sequence shown here is derived from an EMBL/GenBank/DDBJ whole genome shotgun (WGS) entry which is preliminary data.</text>
</comment>
<dbReference type="Gene3D" id="3.40.630.30">
    <property type="match status" value="1"/>
</dbReference>
<dbReference type="InterPro" id="IPR051016">
    <property type="entry name" value="Diverse_Substrate_AcTransf"/>
</dbReference>
<sequence>MTTIRKAAAADVPTLLRFLVAMAAETGEAIGSTEASLLAHGFGPSPRFHALLAERAGDPLGLILYFPEYSTWRGEIGLFVQDVYVSPAGRGLGLGRKLLAAAMVRADWQPQFLTLMVARKNTAARAFYAALGLSLRDEADQMILEGEGLAALMRP</sequence>
<name>A0A6M0QSI6_9RHOB</name>
<dbReference type="Pfam" id="PF00583">
    <property type="entry name" value="Acetyltransf_1"/>
    <property type="match status" value="1"/>
</dbReference>
<evidence type="ECO:0000313" key="5">
    <source>
        <dbReference type="EMBL" id="NEY90469.1"/>
    </source>
</evidence>
<keyword evidence="6" id="KW-1185">Reference proteome</keyword>
<dbReference type="PANTHER" id="PTHR10545:SF29">
    <property type="entry name" value="GH14572P-RELATED"/>
    <property type="match status" value="1"/>
</dbReference>
<evidence type="ECO:0000259" key="4">
    <source>
        <dbReference type="PROSITE" id="PS51186"/>
    </source>
</evidence>
<dbReference type="RefSeq" id="WP_164624962.1">
    <property type="nucleotide sequence ID" value="NZ_JAAIVJ010000004.1"/>
</dbReference>
<protein>
    <submittedName>
        <fullName evidence="5">GNAT family N-acetyltransferase</fullName>
    </submittedName>
</protein>
<dbReference type="InterPro" id="IPR000182">
    <property type="entry name" value="GNAT_dom"/>
</dbReference>
<dbReference type="CDD" id="cd04301">
    <property type="entry name" value="NAT_SF"/>
    <property type="match status" value="1"/>
</dbReference>
<feature type="chain" id="PRO_5026777103" evidence="3">
    <location>
        <begin position="24"/>
        <end position="155"/>
    </location>
</feature>
<dbReference type="GO" id="GO:0008080">
    <property type="term" value="F:N-acetyltransferase activity"/>
    <property type="evidence" value="ECO:0007669"/>
    <property type="project" value="TreeGrafter"/>
</dbReference>
<evidence type="ECO:0000256" key="1">
    <source>
        <dbReference type="ARBA" id="ARBA00022679"/>
    </source>
</evidence>
<dbReference type="PROSITE" id="PS51186">
    <property type="entry name" value="GNAT"/>
    <property type="match status" value="1"/>
</dbReference>
<evidence type="ECO:0000313" key="6">
    <source>
        <dbReference type="Proteomes" id="UP000477782"/>
    </source>
</evidence>
<dbReference type="AlphaFoldDB" id="A0A6M0QSI6"/>
<reference evidence="5 6" key="1">
    <citation type="submission" date="2020-02" db="EMBL/GenBank/DDBJ databases">
        <authorList>
            <person name="Chen W.-M."/>
        </authorList>
    </citation>
    <scope>NUCLEOTIDE SEQUENCE [LARGE SCALE GENOMIC DNA]</scope>
    <source>
        <strain evidence="5 6">KMS-5</strain>
    </source>
</reference>
<evidence type="ECO:0000256" key="2">
    <source>
        <dbReference type="ARBA" id="ARBA00023315"/>
    </source>
</evidence>
<gene>
    <name evidence="5" type="ORF">G4Z14_09180</name>
</gene>
<feature type="signal peptide" evidence="3">
    <location>
        <begin position="1"/>
        <end position="23"/>
    </location>
</feature>
<dbReference type="SUPFAM" id="SSF55729">
    <property type="entry name" value="Acyl-CoA N-acyltransferases (Nat)"/>
    <property type="match status" value="1"/>
</dbReference>
<feature type="domain" description="N-acetyltransferase" evidence="4">
    <location>
        <begin position="2"/>
        <end position="155"/>
    </location>
</feature>
<dbReference type="PANTHER" id="PTHR10545">
    <property type="entry name" value="DIAMINE N-ACETYLTRANSFERASE"/>
    <property type="match status" value="1"/>
</dbReference>